<comment type="caution">
    <text evidence="2">The sequence shown here is derived from an EMBL/GenBank/DDBJ whole genome shotgun (WGS) entry which is preliminary data.</text>
</comment>
<feature type="domain" description="ABC-three component systems C-terminal" evidence="1">
    <location>
        <begin position="184"/>
        <end position="314"/>
    </location>
</feature>
<dbReference type="InterPro" id="IPR046919">
    <property type="entry name" value="ABC-3C_CTD10"/>
</dbReference>
<dbReference type="AlphaFoldDB" id="A0A5C5XTQ0"/>
<evidence type="ECO:0000313" key="2">
    <source>
        <dbReference type="EMBL" id="TWT66656.1"/>
    </source>
</evidence>
<dbReference type="Pfam" id="PF20275">
    <property type="entry name" value="CTD10"/>
    <property type="match status" value="1"/>
</dbReference>
<gene>
    <name evidence="2" type="ORF">CA85_27530</name>
</gene>
<dbReference type="RefSeq" id="WP_146391718.1">
    <property type="nucleotide sequence ID" value="NZ_SJPK01000005.1"/>
</dbReference>
<proteinExistence type="predicted"/>
<protein>
    <recommendedName>
        <fullName evidence="1">ABC-three component systems C-terminal domain-containing protein</fullName>
    </recommendedName>
</protein>
<evidence type="ECO:0000313" key="3">
    <source>
        <dbReference type="Proteomes" id="UP000318053"/>
    </source>
</evidence>
<dbReference type="EMBL" id="SJPK01000005">
    <property type="protein sequence ID" value="TWT66656.1"/>
    <property type="molecule type" value="Genomic_DNA"/>
</dbReference>
<sequence>MSDSYDSLTPEQQLYSRAMFRSKIYQSDGQRYQDLFVEVMTLRDVRFRPVKPQGQKGDQGNDGYIPEDGKYFQVYAPEDAKSKIATAAKKAKDDFGKLKKHWEKDAPITDYRFVHNDKFKGSFPDIEHELAKIKKTHSLTVSKAFLAKDLEAEFCKLRKSEMEAVLQAVIPRAHDIADIDFGVLTDVLQHLVENQQPVDHEAMNSAPEFYEKIEFNDIKSTTPLLTVGSYQNAAVEQFFNQHGEFTKTDIRNRLSESYESSKHMVAEQDSSHLAVGDCVFFDLLHNIAPDNTRAVQDATIVLIAYFFEKCDVFEEPLR</sequence>
<reference evidence="2 3" key="1">
    <citation type="submission" date="2019-02" db="EMBL/GenBank/DDBJ databases">
        <title>Deep-cultivation of Planctomycetes and their phenomic and genomic characterization uncovers novel biology.</title>
        <authorList>
            <person name="Wiegand S."/>
            <person name="Jogler M."/>
            <person name="Boedeker C."/>
            <person name="Pinto D."/>
            <person name="Vollmers J."/>
            <person name="Rivas-Marin E."/>
            <person name="Kohn T."/>
            <person name="Peeters S.H."/>
            <person name="Heuer A."/>
            <person name="Rast P."/>
            <person name="Oberbeckmann S."/>
            <person name="Bunk B."/>
            <person name="Jeske O."/>
            <person name="Meyerdierks A."/>
            <person name="Storesund J.E."/>
            <person name="Kallscheuer N."/>
            <person name="Luecker S."/>
            <person name="Lage O.M."/>
            <person name="Pohl T."/>
            <person name="Merkel B.J."/>
            <person name="Hornburger P."/>
            <person name="Mueller R.-W."/>
            <person name="Bruemmer F."/>
            <person name="Labrenz M."/>
            <person name="Spormann A.M."/>
            <person name="Op Den Camp H."/>
            <person name="Overmann J."/>
            <person name="Amann R."/>
            <person name="Jetten M.S.M."/>
            <person name="Mascher T."/>
            <person name="Medema M.H."/>
            <person name="Devos D.P."/>
            <person name="Kaster A.-K."/>
            <person name="Ovreas L."/>
            <person name="Rohde M."/>
            <person name="Galperin M.Y."/>
            <person name="Jogler C."/>
        </authorList>
    </citation>
    <scope>NUCLEOTIDE SEQUENCE [LARGE SCALE GENOMIC DNA]</scope>
    <source>
        <strain evidence="2 3">CA85</strain>
    </source>
</reference>
<dbReference type="OrthoDB" id="259543at2"/>
<accession>A0A5C5XTQ0</accession>
<keyword evidence="3" id="KW-1185">Reference proteome</keyword>
<name>A0A5C5XTQ0_9BACT</name>
<organism evidence="2 3">
    <name type="scientific">Allorhodopirellula solitaria</name>
    <dbReference type="NCBI Taxonomy" id="2527987"/>
    <lineage>
        <taxon>Bacteria</taxon>
        <taxon>Pseudomonadati</taxon>
        <taxon>Planctomycetota</taxon>
        <taxon>Planctomycetia</taxon>
        <taxon>Pirellulales</taxon>
        <taxon>Pirellulaceae</taxon>
        <taxon>Allorhodopirellula</taxon>
    </lineage>
</organism>
<evidence type="ECO:0000259" key="1">
    <source>
        <dbReference type="Pfam" id="PF20275"/>
    </source>
</evidence>
<dbReference type="Proteomes" id="UP000318053">
    <property type="component" value="Unassembled WGS sequence"/>
</dbReference>